<keyword evidence="3" id="KW-0328">Glycosyltransferase</keyword>
<feature type="transmembrane region" description="Helical" evidence="8">
    <location>
        <begin position="323"/>
        <end position="341"/>
    </location>
</feature>
<evidence type="ECO:0000256" key="7">
    <source>
        <dbReference type="ARBA" id="ARBA00023136"/>
    </source>
</evidence>
<dbReference type="InterPro" id="IPR050297">
    <property type="entry name" value="LipidA_mod_glycosyltrf_83"/>
</dbReference>
<protein>
    <recommendedName>
        <fullName evidence="9">Glycosyltransferase RgtA/B/C/D-like domain-containing protein</fullName>
    </recommendedName>
</protein>
<dbReference type="GO" id="GO:0005886">
    <property type="term" value="C:plasma membrane"/>
    <property type="evidence" value="ECO:0007669"/>
    <property type="project" value="UniProtKB-SubCell"/>
</dbReference>
<dbReference type="EMBL" id="MEWA01000018">
    <property type="protein sequence ID" value="OGC69766.1"/>
    <property type="molecule type" value="Genomic_DNA"/>
</dbReference>
<evidence type="ECO:0000313" key="10">
    <source>
        <dbReference type="EMBL" id="OGC69766.1"/>
    </source>
</evidence>
<dbReference type="InterPro" id="IPR038731">
    <property type="entry name" value="RgtA/B/C-like"/>
</dbReference>
<dbReference type="PANTHER" id="PTHR33908:SF11">
    <property type="entry name" value="MEMBRANE PROTEIN"/>
    <property type="match status" value="1"/>
</dbReference>
<feature type="transmembrane region" description="Helical" evidence="8">
    <location>
        <begin position="109"/>
        <end position="142"/>
    </location>
</feature>
<keyword evidence="6 8" id="KW-1133">Transmembrane helix</keyword>
<name>A0A1F4WK67_UNCKA</name>
<evidence type="ECO:0000256" key="1">
    <source>
        <dbReference type="ARBA" id="ARBA00004651"/>
    </source>
</evidence>
<keyword evidence="4" id="KW-0808">Transferase</keyword>
<feature type="transmembrane region" description="Helical" evidence="8">
    <location>
        <begin position="383"/>
        <end position="399"/>
    </location>
</feature>
<accession>A0A1F4WK67</accession>
<organism evidence="10 11">
    <name type="scientific">candidate division WWE3 bacterium RIFOXYC1_FULL_39_7</name>
    <dbReference type="NCBI Taxonomy" id="1802643"/>
    <lineage>
        <taxon>Bacteria</taxon>
        <taxon>Katanobacteria</taxon>
    </lineage>
</organism>
<reference evidence="10 11" key="1">
    <citation type="journal article" date="2016" name="Nat. Commun.">
        <title>Thousands of microbial genomes shed light on interconnected biogeochemical processes in an aquifer system.</title>
        <authorList>
            <person name="Anantharaman K."/>
            <person name="Brown C.T."/>
            <person name="Hug L.A."/>
            <person name="Sharon I."/>
            <person name="Castelle C.J."/>
            <person name="Probst A.J."/>
            <person name="Thomas B.C."/>
            <person name="Singh A."/>
            <person name="Wilkins M.J."/>
            <person name="Karaoz U."/>
            <person name="Brodie E.L."/>
            <person name="Williams K.H."/>
            <person name="Hubbard S.S."/>
            <person name="Banfield J.F."/>
        </authorList>
    </citation>
    <scope>NUCLEOTIDE SEQUENCE [LARGE SCALE GENOMIC DNA]</scope>
</reference>
<dbReference type="AlphaFoldDB" id="A0A1F4WK67"/>
<dbReference type="Pfam" id="PF13231">
    <property type="entry name" value="PMT_2"/>
    <property type="match status" value="1"/>
</dbReference>
<feature type="transmembrane region" description="Helical" evidence="8">
    <location>
        <begin position="76"/>
        <end position="97"/>
    </location>
</feature>
<evidence type="ECO:0000313" key="11">
    <source>
        <dbReference type="Proteomes" id="UP000179113"/>
    </source>
</evidence>
<dbReference type="Proteomes" id="UP000179113">
    <property type="component" value="Unassembled WGS sequence"/>
</dbReference>
<gene>
    <name evidence="10" type="ORF">A2415_04800</name>
</gene>
<sequence>MFTPKIALFAVVATFLFLLLGRGNFPINDDWLFARQVESFRNGNIIINHQIEPAFIFQGFLGYVWSQIFGLSFQSLHLLSFVVYVVSVVFLFKLLSLLTENKKLISLLVALYAFNPIVLASSVTFMTEIYFLCLIIVSLYYYQLGFQKKSDTHFLLGVLLNGAAFLVRQSAALMIPVAIYFYFAGEKKVRWKHLIVKSLAGLIFILIWVFWPRYSSTDESSRALFLEINDFVPRLQQIGYSFIYLIFFTLPLFLGDLRFFKEIVKQTKKFRQLVYIAVTALVTFVLGRHVYLLDIFPLGNVFYIEELYSKSGFRSNFSIFDNSPFKIFLIVLIIISTVGLIHTITKNRTKILGKNRKTSNFYLVNLVLQFLLLLVTKDLYDRYLLPVFVLVLIISATYAKELEFKITKLAYTGLALLIFISLALNYEYLTVQALRWDQALKIQQDSGIVLGIQLDGTYTKYFAAKKQNDFTGIGQSIPGGLEYDCYIQSYTDDGSWFLTKQLILVEKTIEKFIPNPKVYEAKKLIDDKRIKKHLKELRYNQMYFSPLYSIIGKKAYVGSWCELE</sequence>
<feature type="transmembrane region" description="Helical" evidence="8">
    <location>
        <begin position="361"/>
        <end position="377"/>
    </location>
</feature>
<keyword evidence="2" id="KW-1003">Cell membrane</keyword>
<evidence type="ECO:0000256" key="2">
    <source>
        <dbReference type="ARBA" id="ARBA00022475"/>
    </source>
</evidence>
<dbReference type="PANTHER" id="PTHR33908">
    <property type="entry name" value="MANNOSYLTRANSFERASE YKCB-RELATED"/>
    <property type="match status" value="1"/>
</dbReference>
<evidence type="ECO:0000259" key="9">
    <source>
        <dbReference type="Pfam" id="PF13231"/>
    </source>
</evidence>
<feature type="transmembrane region" description="Helical" evidence="8">
    <location>
        <begin position="194"/>
        <end position="211"/>
    </location>
</feature>
<feature type="domain" description="Glycosyltransferase RgtA/B/C/D-like" evidence="9">
    <location>
        <begin position="66"/>
        <end position="211"/>
    </location>
</feature>
<evidence type="ECO:0000256" key="3">
    <source>
        <dbReference type="ARBA" id="ARBA00022676"/>
    </source>
</evidence>
<comment type="subcellular location">
    <subcellularLocation>
        <location evidence="1">Cell membrane</location>
        <topology evidence="1">Multi-pass membrane protein</topology>
    </subcellularLocation>
</comment>
<feature type="transmembrane region" description="Helical" evidence="8">
    <location>
        <begin position="272"/>
        <end position="291"/>
    </location>
</feature>
<keyword evidence="5 8" id="KW-0812">Transmembrane</keyword>
<feature type="transmembrane region" description="Helical" evidence="8">
    <location>
        <begin position="411"/>
        <end position="429"/>
    </location>
</feature>
<keyword evidence="7 8" id="KW-0472">Membrane</keyword>
<evidence type="ECO:0000256" key="6">
    <source>
        <dbReference type="ARBA" id="ARBA00022989"/>
    </source>
</evidence>
<proteinExistence type="predicted"/>
<evidence type="ECO:0000256" key="5">
    <source>
        <dbReference type="ARBA" id="ARBA00022692"/>
    </source>
</evidence>
<dbReference type="GO" id="GO:0009103">
    <property type="term" value="P:lipopolysaccharide biosynthetic process"/>
    <property type="evidence" value="ECO:0007669"/>
    <property type="project" value="UniProtKB-ARBA"/>
</dbReference>
<evidence type="ECO:0000256" key="4">
    <source>
        <dbReference type="ARBA" id="ARBA00022679"/>
    </source>
</evidence>
<feature type="transmembrane region" description="Helical" evidence="8">
    <location>
        <begin position="238"/>
        <end position="260"/>
    </location>
</feature>
<comment type="caution">
    <text evidence="10">The sequence shown here is derived from an EMBL/GenBank/DDBJ whole genome shotgun (WGS) entry which is preliminary data.</text>
</comment>
<feature type="transmembrane region" description="Helical" evidence="8">
    <location>
        <begin position="154"/>
        <end position="182"/>
    </location>
</feature>
<evidence type="ECO:0000256" key="8">
    <source>
        <dbReference type="SAM" id="Phobius"/>
    </source>
</evidence>
<dbReference type="GO" id="GO:0016763">
    <property type="term" value="F:pentosyltransferase activity"/>
    <property type="evidence" value="ECO:0007669"/>
    <property type="project" value="TreeGrafter"/>
</dbReference>